<dbReference type="SUPFAM" id="SSF110997">
    <property type="entry name" value="Sporulation related repeat"/>
    <property type="match status" value="1"/>
</dbReference>
<evidence type="ECO:0000259" key="1">
    <source>
        <dbReference type="PROSITE" id="PS51724"/>
    </source>
</evidence>
<accession>A0A3D0WA56</accession>
<dbReference type="Gene3D" id="3.30.70.1070">
    <property type="entry name" value="Sporulation related repeat"/>
    <property type="match status" value="1"/>
</dbReference>
<dbReference type="InterPro" id="IPR036680">
    <property type="entry name" value="SPOR-like_sf"/>
</dbReference>
<dbReference type="Proteomes" id="UP000262699">
    <property type="component" value="Unassembled WGS sequence"/>
</dbReference>
<dbReference type="Pfam" id="PF05036">
    <property type="entry name" value="SPOR"/>
    <property type="match status" value="1"/>
</dbReference>
<sequence>MSSEANARALAAQLGGRVSAAGKLYRVQLGPFADRAAAEAARAAAAR</sequence>
<evidence type="ECO:0000313" key="3">
    <source>
        <dbReference type="Proteomes" id="UP000262699"/>
    </source>
</evidence>
<reference evidence="2 3" key="1">
    <citation type="journal article" date="2018" name="Nat. Biotechnol.">
        <title>A standardized bacterial taxonomy based on genome phylogeny substantially revises the tree of life.</title>
        <authorList>
            <person name="Parks D.H."/>
            <person name="Chuvochina M."/>
            <person name="Waite D.W."/>
            <person name="Rinke C."/>
            <person name="Skarshewski A."/>
            <person name="Chaumeil P.A."/>
            <person name="Hugenholtz P."/>
        </authorList>
    </citation>
    <scope>NUCLEOTIDE SEQUENCE [LARGE SCALE GENOMIC DNA]</scope>
    <source>
        <strain evidence="2">UBA9015</strain>
    </source>
</reference>
<comment type="caution">
    <text evidence="2">The sequence shown here is derived from an EMBL/GenBank/DDBJ whole genome shotgun (WGS) entry which is preliminary data.</text>
</comment>
<dbReference type="AlphaFoldDB" id="A0A3D0WA56"/>
<dbReference type="InterPro" id="IPR007730">
    <property type="entry name" value="SPOR-like_dom"/>
</dbReference>
<evidence type="ECO:0000313" key="2">
    <source>
        <dbReference type="EMBL" id="HCB75540.1"/>
    </source>
</evidence>
<dbReference type="PROSITE" id="PS51724">
    <property type="entry name" value="SPOR"/>
    <property type="match status" value="1"/>
</dbReference>
<dbReference type="EMBL" id="DOYJ01000145">
    <property type="protein sequence ID" value="HCB75540.1"/>
    <property type="molecule type" value="Genomic_DNA"/>
</dbReference>
<feature type="domain" description="SPOR" evidence="1">
    <location>
        <begin position="1"/>
        <end position="47"/>
    </location>
</feature>
<feature type="non-terminal residue" evidence="2">
    <location>
        <position position="47"/>
    </location>
</feature>
<proteinExistence type="predicted"/>
<protein>
    <recommendedName>
        <fullName evidence="1">SPOR domain-containing protein</fullName>
    </recommendedName>
</protein>
<name>A0A3D0WA56_9SPHN</name>
<dbReference type="GO" id="GO:0042834">
    <property type="term" value="F:peptidoglycan binding"/>
    <property type="evidence" value="ECO:0007669"/>
    <property type="project" value="InterPro"/>
</dbReference>
<organism evidence="2 3">
    <name type="scientific">Sphingomonas bacterium</name>
    <dbReference type="NCBI Taxonomy" id="1895847"/>
    <lineage>
        <taxon>Bacteria</taxon>
        <taxon>Pseudomonadati</taxon>
        <taxon>Pseudomonadota</taxon>
        <taxon>Alphaproteobacteria</taxon>
        <taxon>Sphingomonadales</taxon>
        <taxon>Sphingomonadaceae</taxon>
        <taxon>Sphingomonas</taxon>
    </lineage>
</organism>
<gene>
    <name evidence="2" type="ORF">DEP91_05105</name>
</gene>